<dbReference type="EMBL" id="MEXR01000035">
    <property type="protein sequence ID" value="OGD09283.1"/>
    <property type="molecule type" value="Genomic_DNA"/>
</dbReference>
<evidence type="ECO:0000313" key="5">
    <source>
        <dbReference type="EMBL" id="OGD09283.1"/>
    </source>
</evidence>
<dbReference type="SUPFAM" id="SSF54189">
    <property type="entry name" value="Ribosomal proteins S24e, L23 and L15e"/>
    <property type="match status" value="1"/>
</dbReference>
<dbReference type="GO" id="GO:1990904">
    <property type="term" value="C:ribonucleoprotein complex"/>
    <property type="evidence" value="ECO:0007669"/>
    <property type="project" value="UniProtKB-KW"/>
</dbReference>
<comment type="caution">
    <text evidence="5">The sequence shown here is derived from an EMBL/GenBank/DDBJ whole genome shotgun (WGS) entry which is preliminary data.</text>
</comment>
<comment type="function">
    <text evidence="4">One of the early assembly proteins it binds 23S rRNA. One of the proteins that surrounds the polypeptide exit tunnel on the outside of the ribosome. Forms the main docking site for trigger factor binding to the ribosome.</text>
</comment>
<organism evidence="5 6">
    <name type="scientific">Candidatus Amesbacteria bacterium RIFOXYB1_FULL_44_23</name>
    <dbReference type="NCBI Taxonomy" id="1797263"/>
    <lineage>
        <taxon>Bacteria</taxon>
        <taxon>Candidatus Amesiibacteriota</taxon>
    </lineage>
</organism>
<dbReference type="Proteomes" id="UP000176424">
    <property type="component" value="Unassembled WGS sequence"/>
</dbReference>
<dbReference type="NCBIfam" id="NF004363">
    <property type="entry name" value="PRK05738.2-4"/>
    <property type="match status" value="1"/>
</dbReference>
<dbReference type="InterPro" id="IPR012677">
    <property type="entry name" value="Nucleotide-bd_a/b_plait_sf"/>
</dbReference>
<protein>
    <recommendedName>
        <fullName evidence="4">Large ribosomal subunit protein uL23</fullName>
    </recommendedName>
</protein>
<keyword evidence="4" id="KW-0694">RNA-binding</keyword>
<dbReference type="GO" id="GO:0019843">
    <property type="term" value="F:rRNA binding"/>
    <property type="evidence" value="ECO:0007669"/>
    <property type="project" value="UniProtKB-UniRule"/>
</dbReference>
<comment type="subunit">
    <text evidence="4">Part of the 50S ribosomal subunit. Contacts protein L29, and trigger factor when it is bound to the ribosome.</text>
</comment>
<dbReference type="GO" id="GO:0006412">
    <property type="term" value="P:translation"/>
    <property type="evidence" value="ECO:0007669"/>
    <property type="project" value="UniProtKB-UniRule"/>
</dbReference>
<dbReference type="Gene3D" id="3.30.70.330">
    <property type="match status" value="1"/>
</dbReference>
<reference evidence="5 6" key="1">
    <citation type="journal article" date="2016" name="Nat. Commun.">
        <title>Thousands of microbial genomes shed light on interconnected biogeochemical processes in an aquifer system.</title>
        <authorList>
            <person name="Anantharaman K."/>
            <person name="Brown C.T."/>
            <person name="Hug L.A."/>
            <person name="Sharon I."/>
            <person name="Castelle C.J."/>
            <person name="Probst A.J."/>
            <person name="Thomas B.C."/>
            <person name="Singh A."/>
            <person name="Wilkins M.J."/>
            <person name="Karaoz U."/>
            <person name="Brodie E.L."/>
            <person name="Williams K.H."/>
            <person name="Hubbard S.S."/>
            <person name="Banfield J.F."/>
        </authorList>
    </citation>
    <scope>NUCLEOTIDE SEQUENCE [LARGE SCALE GENOMIC DNA]</scope>
</reference>
<dbReference type="PANTHER" id="PTHR11620">
    <property type="entry name" value="60S RIBOSOMAL PROTEIN L23A"/>
    <property type="match status" value="1"/>
</dbReference>
<evidence type="ECO:0000256" key="2">
    <source>
        <dbReference type="ARBA" id="ARBA00022980"/>
    </source>
</evidence>
<comment type="similarity">
    <text evidence="1 4">Belongs to the universal ribosomal protein uL23 family.</text>
</comment>
<evidence type="ECO:0000256" key="3">
    <source>
        <dbReference type="ARBA" id="ARBA00023274"/>
    </source>
</evidence>
<evidence type="ECO:0000313" key="6">
    <source>
        <dbReference type="Proteomes" id="UP000176424"/>
    </source>
</evidence>
<dbReference type="AlphaFoldDB" id="A0A1F4ZS66"/>
<dbReference type="GO" id="GO:0005840">
    <property type="term" value="C:ribosome"/>
    <property type="evidence" value="ECO:0007669"/>
    <property type="project" value="UniProtKB-KW"/>
</dbReference>
<dbReference type="HAMAP" id="MF_01369_B">
    <property type="entry name" value="Ribosomal_uL23_B"/>
    <property type="match status" value="1"/>
</dbReference>
<keyword evidence="3 4" id="KW-0687">Ribonucleoprotein</keyword>
<evidence type="ECO:0000256" key="4">
    <source>
        <dbReference type="HAMAP-Rule" id="MF_01369"/>
    </source>
</evidence>
<gene>
    <name evidence="4" type="primary">rplW</name>
    <name evidence="5" type="ORF">A2397_03030</name>
</gene>
<dbReference type="STRING" id="1797263.A2397_03030"/>
<dbReference type="Pfam" id="PF00276">
    <property type="entry name" value="Ribosomal_L23"/>
    <property type="match status" value="1"/>
</dbReference>
<sequence length="96" mass="10714">MILIRPIISEKSVSEAGKKKYTFQVEVSANKTQVKKAVEKAFDVKVVSVQTIVVPGKTYRTGKKWLISQKSDWKKAIVTVAGDKTIDLFEVGKSEK</sequence>
<dbReference type="InterPro" id="IPR013025">
    <property type="entry name" value="Ribosomal_uL23-like"/>
</dbReference>
<name>A0A1F4ZS66_9BACT</name>
<dbReference type="GO" id="GO:0003735">
    <property type="term" value="F:structural constituent of ribosome"/>
    <property type="evidence" value="ECO:0007669"/>
    <property type="project" value="InterPro"/>
</dbReference>
<keyword evidence="4" id="KW-0699">rRNA-binding</keyword>
<accession>A0A1F4ZS66</accession>
<evidence type="ECO:0000256" key="1">
    <source>
        <dbReference type="ARBA" id="ARBA00006700"/>
    </source>
</evidence>
<proteinExistence type="inferred from homology"/>
<keyword evidence="2 4" id="KW-0689">Ribosomal protein</keyword>
<dbReference type="InterPro" id="IPR012678">
    <property type="entry name" value="Ribosomal_uL23/eL15/eS24_sf"/>
</dbReference>